<feature type="region of interest" description="Disordered" evidence="1">
    <location>
        <begin position="344"/>
        <end position="374"/>
    </location>
</feature>
<evidence type="ECO:0000313" key="3">
    <source>
        <dbReference type="Proteomes" id="UP000887568"/>
    </source>
</evidence>
<protein>
    <submittedName>
        <fullName evidence="2">Uncharacterized protein</fullName>
    </submittedName>
</protein>
<reference evidence="2" key="1">
    <citation type="submission" date="2022-11" db="UniProtKB">
        <authorList>
            <consortium name="EnsemblMetazoa"/>
        </authorList>
    </citation>
    <scope>IDENTIFICATION</scope>
</reference>
<feature type="compositionally biased region" description="Polar residues" evidence="1">
    <location>
        <begin position="251"/>
        <end position="262"/>
    </location>
</feature>
<dbReference type="Pfam" id="PF14958">
    <property type="entry name" value="PAAT-like"/>
    <property type="match status" value="1"/>
</dbReference>
<dbReference type="RefSeq" id="XP_038046370.1">
    <property type="nucleotide sequence ID" value="XM_038190442.1"/>
</dbReference>
<dbReference type="Proteomes" id="UP000887568">
    <property type="component" value="Unplaced"/>
</dbReference>
<evidence type="ECO:0000256" key="1">
    <source>
        <dbReference type="SAM" id="MobiDB-lite"/>
    </source>
</evidence>
<feature type="region of interest" description="Disordered" evidence="1">
    <location>
        <begin position="251"/>
        <end position="291"/>
    </location>
</feature>
<dbReference type="PANTHER" id="PTHR14787:SF1">
    <property type="entry name" value="ATPASE PAAT"/>
    <property type="match status" value="1"/>
</dbReference>
<accession>A0A913Z6D6</accession>
<keyword evidence="3" id="KW-1185">Reference proteome</keyword>
<name>A0A913Z6D6_PATMI</name>
<dbReference type="OMA" id="PMLQNVC"/>
<dbReference type="PANTHER" id="PTHR14787">
    <property type="entry name" value="C10ORF188 FAMILY MEMBER"/>
    <property type="match status" value="1"/>
</dbReference>
<evidence type="ECO:0000313" key="2">
    <source>
        <dbReference type="EnsemblMetazoa" id="XP_038046370.1"/>
    </source>
</evidence>
<sequence length="448" mass="48985">MHEEMEQHQFVNVTSPWNVQGPYDINCILQIHQQDESSELPLASTHSIKLVPPPSTNDSDEGTTPSCQLVLTCRPCIAVTSIEIISNARHVELYDNLDSYCCTVRGERLEDGGADQQTGLVSYLANLTAEGPLPLCRLKFLSLTDKCQLALSRLRVTTTRTEGESYRMTGSRSIDMTKVRDIMSTLQQPIPDNVQSLMQTVEQYQKNQASVLEDFQQAATARLTSSGDSKASLASNMAGVLNAFSKATALQQQMARTQTTGNPAVPGAAPADSRNPPQPSDGSPATARPPSMDTLAKLMTSFGMGGAEPGAKATEGGALSENPDMLSALRAMCRDVSHMRAADREAAERSYGPERRGDREECSTTHENARQVDKSPHRNGMVELEQRLMGYIAASEKRIMGRLDQQMEQLRDHVDLRFNKLESLLEGSGRNSPVNVDTGVELVTEELD</sequence>
<dbReference type="GeneID" id="119720657"/>
<organism evidence="2 3">
    <name type="scientific">Patiria miniata</name>
    <name type="common">Bat star</name>
    <name type="synonym">Asterina miniata</name>
    <dbReference type="NCBI Taxonomy" id="46514"/>
    <lineage>
        <taxon>Eukaryota</taxon>
        <taxon>Metazoa</taxon>
        <taxon>Echinodermata</taxon>
        <taxon>Eleutherozoa</taxon>
        <taxon>Asterozoa</taxon>
        <taxon>Asteroidea</taxon>
        <taxon>Valvatacea</taxon>
        <taxon>Valvatida</taxon>
        <taxon>Asterinidae</taxon>
        <taxon>Patiria</taxon>
    </lineage>
</organism>
<dbReference type="EnsemblMetazoa" id="XM_038190442.1">
    <property type="protein sequence ID" value="XP_038046370.1"/>
    <property type="gene ID" value="LOC119720657"/>
</dbReference>
<proteinExistence type="predicted"/>
<dbReference type="InterPro" id="IPR028043">
    <property type="entry name" value="PAAT-like"/>
</dbReference>
<dbReference type="OrthoDB" id="5981473at2759"/>
<dbReference type="AlphaFoldDB" id="A0A913Z6D6"/>